<evidence type="ECO:0000256" key="1">
    <source>
        <dbReference type="SAM" id="MobiDB-lite"/>
    </source>
</evidence>
<accession>A0AAN7UQ72</accession>
<feature type="compositionally biased region" description="Basic and acidic residues" evidence="1">
    <location>
        <begin position="12"/>
        <end position="28"/>
    </location>
</feature>
<organism evidence="2 3">
    <name type="scientific">Xylaria bambusicola</name>
    <dbReference type="NCBI Taxonomy" id="326684"/>
    <lineage>
        <taxon>Eukaryota</taxon>
        <taxon>Fungi</taxon>
        <taxon>Dikarya</taxon>
        <taxon>Ascomycota</taxon>
        <taxon>Pezizomycotina</taxon>
        <taxon>Sordariomycetes</taxon>
        <taxon>Xylariomycetidae</taxon>
        <taxon>Xylariales</taxon>
        <taxon>Xylariaceae</taxon>
        <taxon>Xylaria</taxon>
    </lineage>
</organism>
<comment type="caution">
    <text evidence="2">The sequence shown here is derived from an EMBL/GenBank/DDBJ whole genome shotgun (WGS) entry which is preliminary data.</text>
</comment>
<gene>
    <name evidence="2" type="ORF">RRF57_001190</name>
</gene>
<evidence type="ECO:0000313" key="3">
    <source>
        <dbReference type="Proteomes" id="UP001305414"/>
    </source>
</evidence>
<keyword evidence="3" id="KW-1185">Reference proteome</keyword>
<dbReference type="EMBL" id="JAWHQM010000002">
    <property type="protein sequence ID" value="KAK5625474.1"/>
    <property type="molecule type" value="Genomic_DNA"/>
</dbReference>
<feature type="region of interest" description="Disordered" evidence="1">
    <location>
        <begin position="1"/>
        <end position="64"/>
    </location>
</feature>
<name>A0AAN7UQ72_9PEZI</name>
<proteinExistence type="predicted"/>
<dbReference type="Proteomes" id="UP001305414">
    <property type="component" value="Unassembled WGS sequence"/>
</dbReference>
<evidence type="ECO:0000313" key="2">
    <source>
        <dbReference type="EMBL" id="KAK5625474.1"/>
    </source>
</evidence>
<protein>
    <submittedName>
        <fullName evidence="2">Uncharacterized protein</fullName>
    </submittedName>
</protein>
<sequence length="64" mass="7123">MSDKNPIQKPTDLPKDQPVKDDKEKDQGKASGSLDWLVEAANYEPPKQPPKSSGDWMKDDGKIV</sequence>
<reference evidence="2 3" key="1">
    <citation type="submission" date="2023-10" db="EMBL/GenBank/DDBJ databases">
        <title>Draft genome sequence of Xylaria bambusicola isolate GMP-LS, the root and basal stem rot pathogen of sugarcane in Indonesia.</title>
        <authorList>
            <person name="Selvaraj P."/>
            <person name="Muralishankar V."/>
            <person name="Muruganantham S."/>
            <person name="Sp S."/>
            <person name="Haryani S."/>
            <person name="Lau K.J.X."/>
            <person name="Naqvi N.I."/>
        </authorList>
    </citation>
    <scope>NUCLEOTIDE SEQUENCE [LARGE SCALE GENOMIC DNA]</scope>
    <source>
        <strain evidence="2">GMP-LS</strain>
    </source>
</reference>
<dbReference type="AlphaFoldDB" id="A0AAN7UQ72"/>